<gene>
    <name evidence="14" type="primary">murC</name>
    <name evidence="18" type="ORF">D0433_00845</name>
</gene>
<dbReference type="Pfam" id="PF01225">
    <property type="entry name" value="Mur_ligase"/>
    <property type="match status" value="1"/>
</dbReference>
<keyword evidence="4 14" id="KW-0963">Cytoplasm</keyword>
<evidence type="ECO:0000256" key="6">
    <source>
        <dbReference type="ARBA" id="ARBA00022618"/>
    </source>
</evidence>
<dbReference type="Pfam" id="PF02875">
    <property type="entry name" value="Mur_ligase_C"/>
    <property type="match status" value="1"/>
</dbReference>
<dbReference type="GO" id="GO:0005737">
    <property type="term" value="C:cytoplasm"/>
    <property type="evidence" value="ECO:0007669"/>
    <property type="project" value="UniProtKB-SubCell"/>
</dbReference>
<keyword evidence="10 14" id="KW-0573">Peptidoglycan synthesis</keyword>
<proteinExistence type="inferred from homology"/>
<evidence type="ECO:0000256" key="2">
    <source>
        <dbReference type="ARBA" id="ARBA00004752"/>
    </source>
</evidence>
<evidence type="ECO:0000256" key="8">
    <source>
        <dbReference type="ARBA" id="ARBA00022840"/>
    </source>
</evidence>
<evidence type="ECO:0000256" key="12">
    <source>
        <dbReference type="ARBA" id="ARBA00023316"/>
    </source>
</evidence>
<comment type="caution">
    <text evidence="18">The sequence shown here is derived from an EMBL/GenBank/DDBJ whole genome shotgun (WGS) entry which is preliminary data.</text>
</comment>
<feature type="domain" description="Mur ligase N-terminal catalytic" evidence="15">
    <location>
        <begin position="12"/>
        <end position="110"/>
    </location>
</feature>
<dbReference type="PANTHER" id="PTHR43445">
    <property type="entry name" value="UDP-N-ACETYLMURAMATE--L-ALANINE LIGASE-RELATED"/>
    <property type="match status" value="1"/>
</dbReference>
<keyword evidence="5 14" id="KW-0436">Ligase</keyword>
<dbReference type="SUPFAM" id="SSF51984">
    <property type="entry name" value="MurCD N-terminal domain"/>
    <property type="match status" value="1"/>
</dbReference>
<keyword evidence="6 14" id="KW-0132">Cell division</keyword>
<evidence type="ECO:0000259" key="16">
    <source>
        <dbReference type="Pfam" id="PF02875"/>
    </source>
</evidence>
<name>A0A395M3R2_9BACT</name>
<feature type="binding site" evidence="14">
    <location>
        <begin position="117"/>
        <end position="123"/>
    </location>
    <ligand>
        <name>ATP</name>
        <dbReference type="ChEBI" id="CHEBI:30616"/>
    </ligand>
</feature>
<keyword evidence="9 14" id="KW-0133">Cell shape</keyword>
<reference evidence="18 19" key="1">
    <citation type="journal article" date="2011" name="ISME J.">
        <title>Community ecology of hot spring cyanobacterial mats: predominant populations and their functional potential.</title>
        <authorList>
            <person name="Klatt C.G."/>
            <person name="Wood J.M."/>
            <person name="Rusch D.B."/>
            <person name="Bateson M.M."/>
            <person name="Hamamura N."/>
            <person name="Heidelberg J.F."/>
            <person name="Grossman A.R."/>
            <person name="Bhaya D."/>
            <person name="Cohan F.M."/>
            <person name="Kuhl M."/>
            <person name="Bryant D.A."/>
            <person name="Ward D.M."/>
        </authorList>
    </citation>
    <scope>NUCLEOTIDE SEQUENCE [LARGE SCALE GENOMIC DNA]</scope>
    <source>
        <strain evidence="18">OS</strain>
    </source>
</reference>
<dbReference type="Gene3D" id="3.40.50.720">
    <property type="entry name" value="NAD(P)-binding Rossmann-like Domain"/>
    <property type="match status" value="1"/>
</dbReference>
<evidence type="ECO:0000313" key="19">
    <source>
        <dbReference type="Proteomes" id="UP000266389"/>
    </source>
</evidence>
<evidence type="ECO:0000256" key="14">
    <source>
        <dbReference type="HAMAP-Rule" id="MF_00046"/>
    </source>
</evidence>
<keyword evidence="8 14" id="KW-0067">ATP-binding</keyword>
<evidence type="ECO:0000256" key="4">
    <source>
        <dbReference type="ARBA" id="ARBA00022490"/>
    </source>
</evidence>
<comment type="pathway">
    <text evidence="2 14">Cell wall biogenesis; peptidoglycan biosynthesis.</text>
</comment>
<dbReference type="GO" id="GO:0051301">
    <property type="term" value="P:cell division"/>
    <property type="evidence" value="ECO:0007669"/>
    <property type="project" value="UniProtKB-KW"/>
</dbReference>
<dbReference type="InterPro" id="IPR013221">
    <property type="entry name" value="Mur_ligase_cen"/>
</dbReference>
<dbReference type="Gene3D" id="3.90.190.20">
    <property type="entry name" value="Mur ligase, C-terminal domain"/>
    <property type="match status" value="1"/>
</dbReference>
<dbReference type="AlphaFoldDB" id="A0A395M3R2"/>
<dbReference type="GO" id="GO:0008763">
    <property type="term" value="F:UDP-N-acetylmuramate-L-alanine ligase activity"/>
    <property type="evidence" value="ECO:0007669"/>
    <property type="project" value="UniProtKB-UniRule"/>
</dbReference>
<keyword evidence="7 14" id="KW-0547">Nucleotide-binding</keyword>
<comment type="catalytic activity">
    <reaction evidence="13 14">
        <text>UDP-N-acetyl-alpha-D-muramate + L-alanine + ATP = UDP-N-acetyl-alpha-D-muramoyl-L-alanine + ADP + phosphate + H(+)</text>
        <dbReference type="Rhea" id="RHEA:23372"/>
        <dbReference type="ChEBI" id="CHEBI:15378"/>
        <dbReference type="ChEBI" id="CHEBI:30616"/>
        <dbReference type="ChEBI" id="CHEBI:43474"/>
        <dbReference type="ChEBI" id="CHEBI:57972"/>
        <dbReference type="ChEBI" id="CHEBI:70757"/>
        <dbReference type="ChEBI" id="CHEBI:83898"/>
        <dbReference type="ChEBI" id="CHEBI:456216"/>
        <dbReference type="EC" id="6.3.2.8"/>
    </reaction>
</comment>
<evidence type="ECO:0000313" key="18">
    <source>
        <dbReference type="EMBL" id="RFM25400.1"/>
    </source>
</evidence>
<dbReference type="SUPFAM" id="SSF53623">
    <property type="entry name" value="MurD-like peptide ligases, catalytic domain"/>
    <property type="match status" value="1"/>
</dbReference>
<dbReference type="NCBIfam" id="TIGR01082">
    <property type="entry name" value="murC"/>
    <property type="match status" value="1"/>
</dbReference>
<dbReference type="HAMAP" id="MF_00046">
    <property type="entry name" value="MurC"/>
    <property type="match status" value="1"/>
</dbReference>
<keyword evidence="11 14" id="KW-0131">Cell cycle</keyword>
<dbReference type="SUPFAM" id="SSF53244">
    <property type="entry name" value="MurD-like peptide ligases, peptide-binding domain"/>
    <property type="match status" value="1"/>
</dbReference>
<dbReference type="InterPro" id="IPR050061">
    <property type="entry name" value="MurCDEF_pg_biosynth"/>
</dbReference>
<accession>A0A395M3R2</accession>
<comment type="function">
    <text evidence="14">Cell wall formation.</text>
</comment>
<keyword evidence="12 14" id="KW-0961">Cell wall biogenesis/degradation</keyword>
<evidence type="ECO:0000259" key="15">
    <source>
        <dbReference type="Pfam" id="PF01225"/>
    </source>
</evidence>
<dbReference type="UniPathway" id="UPA00219"/>
<dbReference type="EMBL" id="PHFL01000006">
    <property type="protein sequence ID" value="RFM25400.1"/>
    <property type="molecule type" value="Genomic_DNA"/>
</dbReference>
<comment type="similarity">
    <text evidence="14">Belongs to the MurCDEF family.</text>
</comment>
<evidence type="ECO:0000256" key="1">
    <source>
        <dbReference type="ARBA" id="ARBA00004496"/>
    </source>
</evidence>
<dbReference type="GO" id="GO:0008360">
    <property type="term" value="P:regulation of cell shape"/>
    <property type="evidence" value="ECO:0007669"/>
    <property type="project" value="UniProtKB-KW"/>
</dbReference>
<evidence type="ECO:0000256" key="11">
    <source>
        <dbReference type="ARBA" id="ARBA00023306"/>
    </source>
</evidence>
<evidence type="ECO:0000259" key="17">
    <source>
        <dbReference type="Pfam" id="PF08245"/>
    </source>
</evidence>
<evidence type="ECO:0000256" key="7">
    <source>
        <dbReference type="ARBA" id="ARBA00022741"/>
    </source>
</evidence>
<dbReference type="InterPro" id="IPR000713">
    <property type="entry name" value="Mur_ligase_N"/>
</dbReference>
<dbReference type="Pfam" id="PF08245">
    <property type="entry name" value="Mur_ligase_M"/>
    <property type="match status" value="1"/>
</dbReference>
<protein>
    <recommendedName>
        <fullName evidence="3 14">UDP-N-acetylmuramate--L-alanine ligase</fullName>
        <ecNumber evidence="3 14">6.3.2.8</ecNumber>
    </recommendedName>
    <alternativeName>
        <fullName evidence="14">UDP-N-acetylmuramoyl-L-alanine synthetase</fullName>
    </alternativeName>
</protein>
<dbReference type="InterPro" id="IPR004101">
    <property type="entry name" value="Mur_ligase_C"/>
</dbReference>
<dbReference type="InterPro" id="IPR005758">
    <property type="entry name" value="UDP-N-AcMur_Ala_ligase_MurC"/>
</dbReference>
<evidence type="ECO:0000256" key="3">
    <source>
        <dbReference type="ARBA" id="ARBA00012211"/>
    </source>
</evidence>
<evidence type="ECO:0000256" key="10">
    <source>
        <dbReference type="ARBA" id="ARBA00022984"/>
    </source>
</evidence>
<dbReference type="PANTHER" id="PTHR43445:SF3">
    <property type="entry name" value="UDP-N-ACETYLMURAMATE--L-ALANINE LIGASE"/>
    <property type="match status" value="1"/>
</dbReference>
<organism evidence="18 19">
    <name type="scientific">Candidatus Thermochlorobacter aerophilus</name>
    <dbReference type="NCBI Taxonomy" id="1868324"/>
    <lineage>
        <taxon>Bacteria</taxon>
        <taxon>Pseudomonadati</taxon>
        <taxon>Chlorobiota</taxon>
        <taxon>Chlorobiia</taxon>
        <taxon>Chlorobiales</taxon>
        <taxon>Candidatus Thermochlorobacteriaceae</taxon>
        <taxon>Candidatus Thermochlorobacter</taxon>
    </lineage>
</organism>
<dbReference type="GO" id="GO:0009252">
    <property type="term" value="P:peptidoglycan biosynthetic process"/>
    <property type="evidence" value="ECO:0007669"/>
    <property type="project" value="UniProtKB-UniRule"/>
</dbReference>
<dbReference type="InterPro" id="IPR036565">
    <property type="entry name" value="Mur-like_cat_sf"/>
</dbReference>
<dbReference type="Proteomes" id="UP000266389">
    <property type="component" value="Unassembled WGS sequence"/>
</dbReference>
<evidence type="ECO:0000256" key="9">
    <source>
        <dbReference type="ARBA" id="ARBA00022960"/>
    </source>
</evidence>
<dbReference type="GO" id="GO:0071555">
    <property type="term" value="P:cell wall organization"/>
    <property type="evidence" value="ECO:0007669"/>
    <property type="project" value="UniProtKB-KW"/>
</dbReference>
<feature type="domain" description="Mur ligase central" evidence="17">
    <location>
        <begin position="115"/>
        <end position="300"/>
    </location>
</feature>
<evidence type="ECO:0000256" key="5">
    <source>
        <dbReference type="ARBA" id="ARBA00022598"/>
    </source>
</evidence>
<evidence type="ECO:0000256" key="13">
    <source>
        <dbReference type="ARBA" id="ARBA00047833"/>
    </source>
</evidence>
<dbReference type="GO" id="GO:0005524">
    <property type="term" value="F:ATP binding"/>
    <property type="evidence" value="ECO:0007669"/>
    <property type="project" value="UniProtKB-UniRule"/>
</dbReference>
<sequence length="473" mass="52398">MKYSSLGRTKRVHLVGIGGAGMSAIAELLLKRGFEVSGSDQQRSEITERLKALGATVCIGHNKDIIEGADVVAYSSAVNPETNSETVEAKLRGIPVIKRDELLGELMRHKIGICVAGTHGKTTTTTMIGVLLQECGLNPTVLIGGISDYFQNLTQMQGSAIVGDSEFMVVEADEYDRTFLKLTPTIAVITTLEAEHLDTYKDINDVRAAFVEFANKTPFYGAVICCGDEFHIMEIAHLFEQKVITYGTGENCDYVASDIASHHLTTTFKVRYREEPLGALALHAVGVHNVKNALAAVAVAREIGLEFEDIRKALLKFHPVRRRFQLKLPETSRVIVVDDYAHHPTEVRVTLEAAREGWKERRLIAVFQPHLYSRTKHFAKDFARALTLASEVFITEVYASREKKEDFPDVSGVMIEQEMHKLGYTNAYFIADRNLLLAGVLSAVRDGDMVVVMGAGDITRFADKLAEELRKPN</sequence>
<dbReference type="EC" id="6.3.2.8" evidence="3 14"/>
<feature type="domain" description="Mur ligase C-terminal" evidence="16">
    <location>
        <begin position="322"/>
        <end position="456"/>
    </location>
</feature>
<dbReference type="Gene3D" id="3.40.1190.10">
    <property type="entry name" value="Mur-like, catalytic domain"/>
    <property type="match status" value="1"/>
</dbReference>
<comment type="subcellular location">
    <subcellularLocation>
        <location evidence="1 14">Cytoplasm</location>
    </subcellularLocation>
</comment>
<dbReference type="InterPro" id="IPR036615">
    <property type="entry name" value="Mur_ligase_C_dom_sf"/>
</dbReference>